<accession>A0A5P1FCP3</accession>
<dbReference type="Gramene" id="ONK76176">
    <property type="protein sequence ID" value="ONK76176"/>
    <property type="gene ID" value="A4U43_C03F24730"/>
</dbReference>
<reference evidence="3" key="1">
    <citation type="journal article" date="2017" name="Nat. Commun.">
        <title>The asparagus genome sheds light on the origin and evolution of a young Y chromosome.</title>
        <authorList>
            <person name="Harkess A."/>
            <person name="Zhou J."/>
            <person name="Xu C."/>
            <person name="Bowers J.E."/>
            <person name="Van der Hulst R."/>
            <person name="Ayyampalayam S."/>
            <person name="Mercati F."/>
            <person name="Riccardi P."/>
            <person name="McKain M.R."/>
            <person name="Kakrana A."/>
            <person name="Tang H."/>
            <person name="Ray J."/>
            <person name="Groenendijk J."/>
            <person name="Arikit S."/>
            <person name="Mathioni S.M."/>
            <person name="Nakano M."/>
            <person name="Shan H."/>
            <person name="Telgmann-Rauber A."/>
            <person name="Kanno A."/>
            <person name="Yue Z."/>
            <person name="Chen H."/>
            <person name="Li W."/>
            <person name="Chen Y."/>
            <person name="Xu X."/>
            <person name="Zhang Y."/>
            <person name="Luo S."/>
            <person name="Chen H."/>
            <person name="Gao J."/>
            <person name="Mao Z."/>
            <person name="Pires J.C."/>
            <person name="Luo M."/>
            <person name="Kudrna D."/>
            <person name="Wing R.A."/>
            <person name="Meyers B.C."/>
            <person name="Yi K."/>
            <person name="Kong H."/>
            <person name="Lavrijsen P."/>
            <person name="Sunseri F."/>
            <person name="Falavigna A."/>
            <person name="Ye Y."/>
            <person name="Leebens-Mack J.H."/>
            <person name="Chen G."/>
        </authorList>
    </citation>
    <scope>NUCLEOTIDE SEQUENCE [LARGE SCALE GENOMIC DNA]</scope>
    <source>
        <strain evidence="3">cv. DH0086</strain>
    </source>
</reference>
<gene>
    <name evidence="2" type="ORF">A4U43_C03F24730</name>
</gene>
<dbReference type="AlphaFoldDB" id="A0A5P1FCP3"/>
<name>A0A5P1FCP3_ASPOF</name>
<proteinExistence type="predicted"/>
<evidence type="ECO:0000256" key="1">
    <source>
        <dbReference type="SAM" id="MobiDB-lite"/>
    </source>
</evidence>
<dbReference type="Proteomes" id="UP000243459">
    <property type="component" value="Chromosome 3"/>
</dbReference>
<evidence type="ECO:0000313" key="2">
    <source>
        <dbReference type="EMBL" id="ONK76176.1"/>
    </source>
</evidence>
<dbReference type="EMBL" id="CM007383">
    <property type="protein sequence ID" value="ONK76176.1"/>
    <property type="molecule type" value="Genomic_DNA"/>
</dbReference>
<feature type="compositionally biased region" description="Basic and acidic residues" evidence="1">
    <location>
        <begin position="78"/>
        <end position="92"/>
    </location>
</feature>
<organism evidence="2 3">
    <name type="scientific">Asparagus officinalis</name>
    <name type="common">Garden asparagus</name>
    <dbReference type="NCBI Taxonomy" id="4686"/>
    <lineage>
        <taxon>Eukaryota</taxon>
        <taxon>Viridiplantae</taxon>
        <taxon>Streptophyta</taxon>
        <taxon>Embryophyta</taxon>
        <taxon>Tracheophyta</taxon>
        <taxon>Spermatophyta</taxon>
        <taxon>Magnoliopsida</taxon>
        <taxon>Liliopsida</taxon>
        <taxon>Asparagales</taxon>
        <taxon>Asparagaceae</taxon>
        <taxon>Asparagoideae</taxon>
        <taxon>Asparagus</taxon>
    </lineage>
</organism>
<keyword evidence="3" id="KW-1185">Reference proteome</keyword>
<sequence length="145" mass="16216">MFGGGIWLKPTAVMALVTTATLVRLRRTPDWIPLHPQSYRRYGALGRTTTGYTSSRLPRWLVRAFAPRSLQPAPQQRLDGKVSGRAGGERGAPETVVRRRCSSEQQRRRTAGVWSGGHRVRIALWARSLLVGRRRVGEDSGRQVS</sequence>
<feature type="region of interest" description="Disordered" evidence="1">
    <location>
        <begin position="71"/>
        <end position="112"/>
    </location>
</feature>
<protein>
    <submittedName>
        <fullName evidence="2">Uncharacterized protein</fullName>
    </submittedName>
</protein>
<evidence type="ECO:0000313" key="3">
    <source>
        <dbReference type="Proteomes" id="UP000243459"/>
    </source>
</evidence>